<dbReference type="AlphaFoldDB" id="A0A8J2S244"/>
<organism evidence="1 2">
    <name type="scientific">Daphnia galeata</name>
    <dbReference type="NCBI Taxonomy" id="27404"/>
    <lineage>
        <taxon>Eukaryota</taxon>
        <taxon>Metazoa</taxon>
        <taxon>Ecdysozoa</taxon>
        <taxon>Arthropoda</taxon>
        <taxon>Crustacea</taxon>
        <taxon>Branchiopoda</taxon>
        <taxon>Diplostraca</taxon>
        <taxon>Cladocera</taxon>
        <taxon>Anomopoda</taxon>
        <taxon>Daphniidae</taxon>
        <taxon>Daphnia</taxon>
    </lineage>
</organism>
<sequence>MVTAGDLDGGSSPTTAKDIVRNIECWIKSEENLHSDVVQKIEIIVNRQLSRWEETWVERQYVTAVLKIWLKESLEKAFSYLENKAIDTSTEMLALFHQLDSVNSFHDIPKLNASSQLLNWCDGERFKLILEQNDPFQTTFSSVALVSNYVNHLKNWCTDKVIARCLVDIDARDKTSGKKQCDFVLALHNFFTTAHKNNTDDMQLQDIMEEESLEKDLLGDAISGKELVSRMLDKILKTKSVGSSSSKLEIRESFSRLKDSATILEDIEWTPQLQLLTKETCKKSLLPITKATIKDEDGGRRIIVVKGVSVSVGKMINKISDLQTKMKARELHIIGLSSVHVDWSLTANDWHGTNIVVVTDKLFVNGDVCWDVSGQHGTTHLNEQFHLIKGESGGNVHVVCNEMETIKDGQWTIRADGGDGGNGRNGPSLTTDNIRKWSKEKFKKDFPSMSTLKSKHHKSAMSTVIKTLDEIMPVENRDRGATKLLSHQENVYIEGTAQDGSRITEAEAGKVVTEAALHLNT</sequence>
<proteinExistence type="predicted"/>
<dbReference type="Proteomes" id="UP000789390">
    <property type="component" value="Unassembled WGS sequence"/>
</dbReference>
<name>A0A8J2S244_9CRUS</name>
<keyword evidence="2" id="KW-1185">Reference proteome</keyword>
<evidence type="ECO:0000313" key="1">
    <source>
        <dbReference type="EMBL" id="CAH0113426.1"/>
    </source>
</evidence>
<comment type="caution">
    <text evidence="1">The sequence shown here is derived from an EMBL/GenBank/DDBJ whole genome shotgun (WGS) entry which is preliminary data.</text>
</comment>
<gene>
    <name evidence="1" type="ORF">DGAL_LOCUS17322</name>
</gene>
<dbReference type="OrthoDB" id="6368983at2759"/>
<reference evidence="1" key="1">
    <citation type="submission" date="2021-11" db="EMBL/GenBank/DDBJ databases">
        <authorList>
            <person name="Schell T."/>
        </authorList>
    </citation>
    <scope>NUCLEOTIDE SEQUENCE</scope>
    <source>
        <strain evidence="1">M5</strain>
    </source>
</reference>
<evidence type="ECO:0000313" key="2">
    <source>
        <dbReference type="Proteomes" id="UP000789390"/>
    </source>
</evidence>
<accession>A0A8J2S244</accession>
<dbReference type="EMBL" id="CAKKLH010000339">
    <property type="protein sequence ID" value="CAH0113426.1"/>
    <property type="molecule type" value="Genomic_DNA"/>
</dbReference>
<protein>
    <submittedName>
        <fullName evidence="1">Uncharacterized protein</fullName>
    </submittedName>
</protein>